<dbReference type="SUPFAM" id="SSF52172">
    <property type="entry name" value="CheY-like"/>
    <property type="match status" value="1"/>
</dbReference>
<evidence type="ECO:0000256" key="2">
    <source>
        <dbReference type="SAM" id="Coils"/>
    </source>
</evidence>
<protein>
    <submittedName>
        <fullName evidence="4">Response regulator</fullName>
    </submittedName>
</protein>
<dbReference type="SMART" id="SM00448">
    <property type="entry name" value="REC"/>
    <property type="match status" value="1"/>
</dbReference>
<feature type="domain" description="Response regulatory" evidence="3">
    <location>
        <begin position="7"/>
        <end position="124"/>
    </location>
</feature>
<dbReference type="Gene3D" id="3.40.50.2300">
    <property type="match status" value="1"/>
</dbReference>
<keyword evidence="5" id="KW-1185">Reference proteome</keyword>
<evidence type="ECO:0000313" key="5">
    <source>
        <dbReference type="Proteomes" id="UP000576082"/>
    </source>
</evidence>
<dbReference type="Pfam" id="PF00072">
    <property type="entry name" value="Response_reg"/>
    <property type="match status" value="1"/>
</dbReference>
<evidence type="ECO:0000259" key="3">
    <source>
        <dbReference type="PROSITE" id="PS50110"/>
    </source>
</evidence>
<feature type="coiled-coil region" evidence="2">
    <location>
        <begin position="137"/>
        <end position="164"/>
    </location>
</feature>
<proteinExistence type="predicted"/>
<dbReference type="GO" id="GO:0000160">
    <property type="term" value="P:phosphorelay signal transduction system"/>
    <property type="evidence" value="ECO:0007669"/>
    <property type="project" value="InterPro"/>
</dbReference>
<accession>A0A7X9P175</accession>
<dbReference type="RefSeq" id="WP_169655892.1">
    <property type="nucleotide sequence ID" value="NZ_JABANE010000012.1"/>
</dbReference>
<dbReference type="CDD" id="cd00156">
    <property type="entry name" value="REC"/>
    <property type="match status" value="1"/>
</dbReference>
<evidence type="ECO:0000313" key="4">
    <source>
        <dbReference type="EMBL" id="NME67555.1"/>
    </source>
</evidence>
<keyword evidence="1" id="KW-0597">Phosphoprotein</keyword>
<dbReference type="EMBL" id="JABANE010000012">
    <property type="protein sequence ID" value="NME67555.1"/>
    <property type="molecule type" value="Genomic_DNA"/>
</dbReference>
<sequence>MIKEKINVLLIENNPADIRLIKYNIQKIVPLAVFKVSNDLSEIKELLYDFLPNIIFCDYHLDGFSGLEVLDFLKKSKYRAPLIFITGQIHDEELAADTILAGASGYILKKDMKILYKKLLPYFDRLHDNLFLSKIEMNELHKQHKELMEKLKDLIEENNYYKKVIEDNSDKRSQ</sequence>
<dbReference type="InterPro" id="IPR001789">
    <property type="entry name" value="Sig_transdc_resp-reg_receiver"/>
</dbReference>
<name>A0A7X9P175_9BACT</name>
<keyword evidence="2" id="KW-0175">Coiled coil</keyword>
<dbReference type="AlphaFoldDB" id="A0A7X9P175"/>
<organism evidence="4 5">
    <name type="scientific">Flammeovirga aprica JL-4</name>
    <dbReference type="NCBI Taxonomy" id="694437"/>
    <lineage>
        <taxon>Bacteria</taxon>
        <taxon>Pseudomonadati</taxon>
        <taxon>Bacteroidota</taxon>
        <taxon>Cytophagia</taxon>
        <taxon>Cytophagales</taxon>
        <taxon>Flammeovirgaceae</taxon>
        <taxon>Flammeovirga</taxon>
    </lineage>
</organism>
<feature type="modified residue" description="4-aspartylphosphate" evidence="1">
    <location>
        <position position="58"/>
    </location>
</feature>
<gene>
    <name evidence="4" type="ORF">HHU12_06225</name>
</gene>
<dbReference type="PROSITE" id="PS50110">
    <property type="entry name" value="RESPONSE_REGULATORY"/>
    <property type="match status" value="1"/>
</dbReference>
<reference evidence="4 5" key="1">
    <citation type="submission" date="2020-04" db="EMBL/GenBank/DDBJ databases">
        <title>Flammeovirga sp. SR4, a novel species isolated from seawater.</title>
        <authorList>
            <person name="Wang X."/>
        </authorList>
    </citation>
    <scope>NUCLEOTIDE SEQUENCE [LARGE SCALE GENOMIC DNA]</scope>
    <source>
        <strain evidence="4 5">ATCC 23126</strain>
    </source>
</reference>
<comment type="caution">
    <text evidence="4">The sequence shown here is derived from an EMBL/GenBank/DDBJ whole genome shotgun (WGS) entry which is preliminary data.</text>
</comment>
<dbReference type="InterPro" id="IPR011006">
    <property type="entry name" value="CheY-like_superfamily"/>
</dbReference>
<dbReference type="Proteomes" id="UP000576082">
    <property type="component" value="Unassembled WGS sequence"/>
</dbReference>
<evidence type="ECO:0000256" key="1">
    <source>
        <dbReference type="PROSITE-ProRule" id="PRU00169"/>
    </source>
</evidence>